<evidence type="ECO:0000313" key="3">
    <source>
        <dbReference type="Proteomes" id="UP001497493"/>
    </source>
</evidence>
<keyword evidence="3" id="KW-1185">Reference proteome</keyword>
<gene>
    <name evidence="2" type="ORF">MECH1_V1_0254</name>
</gene>
<dbReference type="SUPFAM" id="SSF51658">
    <property type="entry name" value="Xylose isomerase-like"/>
    <property type="match status" value="1"/>
</dbReference>
<feature type="domain" description="Xylose isomerase-like TIM barrel" evidence="1">
    <location>
        <begin position="40"/>
        <end position="210"/>
    </location>
</feature>
<protein>
    <recommendedName>
        <fullName evidence="1">Xylose isomerase-like TIM barrel domain-containing protein</fullName>
    </recommendedName>
</protein>
<accession>A0ABP1C4B3</accession>
<evidence type="ECO:0000313" key="2">
    <source>
        <dbReference type="EMBL" id="CAL1239030.1"/>
    </source>
</evidence>
<reference evidence="2 3" key="1">
    <citation type="submission" date="2024-04" db="EMBL/GenBank/DDBJ databases">
        <authorList>
            <person name="Cremers G."/>
        </authorList>
    </citation>
    <scope>NUCLEOTIDE SEQUENCE [LARGE SCALE GENOMIC DNA]</scope>
    <source>
        <strain evidence="2">MeCH1-AG</strain>
    </source>
</reference>
<name>A0ABP1C4B3_9GAMM</name>
<dbReference type="InterPro" id="IPR036237">
    <property type="entry name" value="Xyl_isomerase-like_sf"/>
</dbReference>
<proteinExistence type="predicted"/>
<dbReference type="InterPro" id="IPR013022">
    <property type="entry name" value="Xyl_isomerase-like_TIM-brl"/>
</dbReference>
<dbReference type="Gene3D" id="3.20.20.150">
    <property type="entry name" value="Divalent-metal-dependent TIM barrel enzymes"/>
    <property type="match status" value="1"/>
</dbReference>
<evidence type="ECO:0000259" key="1">
    <source>
        <dbReference type="Pfam" id="PF01261"/>
    </source>
</evidence>
<dbReference type="Pfam" id="PF01261">
    <property type="entry name" value="AP_endonuc_2"/>
    <property type="match status" value="1"/>
</dbReference>
<dbReference type="EMBL" id="OZ026884">
    <property type="protein sequence ID" value="CAL1239030.1"/>
    <property type="molecule type" value="Genomic_DNA"/>
</dbReference>
<sequence length="268" mass="30390">MNKFGFKVVDERAAALGPVLDYAVDRGLPVEVGLYFSDRDALALLERRLADTGVPVNAHSDHGRYHAFNFDRTRGLLEEHIRLARQLGSAYSIVHTGASPMTQRPSRQSALFRLLVDNLARAEDLCTALDYRLHLENVYHPLAFYRELFAAIQRQGLRRIHFCFDIGHAKIWSSESLDDWLNFLDELVREGFALHFHLHANRGFADEHLALAEAQALAIAEPDDYYNPYGYPGAFRKVGERFPDAVKIFEVKLEQAIPNLEATINPSS</sequence>
<organism evidence="2 3">
    <name type="scientific">Candidatus Methylocalor cossyra</name>
    <dbReference type="NCBI Taxonomy" id="3108543"/>
    <lineage>
        <taxon>Bacteria</taxon>
        <taxon>Pseudomonadati</taxon>
        <taxon>Pseudomonadota</taxon>
        <taxon>Gammaproteobacteria</taxon>
        <taxon>Methylococcales</taxon>
        <taxon>Methylococcaceae</taxon>
        <taxon>Candidatus Methylocalor</taxon>
    </lineage>
</organism>
<dbReference type="RefSeq" id="WP_348758627.1">
    <property type="nucleotide sequence ID" value="NZ_OZ026884.1"/>
</dbReference>
<dbReference type="Proteomes" id="UP001497493">
    <property type="component" value="Chromosome"/>
</dbReference>